<dbReference type="AlphaFoldDB" id="A0A2K3D5Z8"/>
<dbReference type="OrthoDB" id="555708at2759"/>
<dbReference type="Proteomes" id="UP000006906">
    <property type="component" value="Chromosome 12"/>
</dbReference>
<keyword evidence="2" id="KW-1185">Reference proteome</keyword>
<gene>
    <name evidence="1" type="ORF">CHLRE_12g553400v5</name>
</gene>
<dbReference type="GeneID" id="5719700"/>
<proteinExistence type="predicted"/>
<accession>A0A2K3D5Z8</accession>
<organism evidence="1 2">
    <name type="scientific">Chlamydomonas reinhardtii</name>
    <name type="common">Chlamydomonas smithii</name>
    <dbReference type="NCBI Taxonomy" id="3055"/>
    <lineage>
        <taxon>Eukaryota</taxon>
        <taxon>Viridiplantae</taxon>
        <taxon>Chlorophyta</taxon>
        <taxon>core chlorophytes</taxon>
        <taxon>Chlorophyceae</taxon>
        <taxon>CS clade</taxon>
        <taxon>Chlamydomonadales</taxon>
        <taxon>Chlamydomonadaceae</taxon>
        <taxon>Chlamydomonas</taxon>
    </lineage>
</organism>
<dbReference type="Gene3D" id="3.60.130.30">
    <property type="match status" value="1"/>
</dbReference>
<sequence>MEAAGGSFCGQFPVDPAFKVLSLEYSAPNPDIARAIRRVDSVPNPPLPSHVVAIQSTAVDADLSLAMGVSLTPGRHTSYLVDARALQQSNSAAVAARKADGDKWGPACDEMFRGCRCVTGQEVVFYTAVKEPAGEVEGGEGSLFKPSFDGPAFRPSWGELSGKATGVVACVLQVPIGKETDIICAEYDNLVSKGQFATVDRFGGDHTVNMTGNALIQNDGKAISKGYAVAHRARVTSNVYGKANDVSLQRLAETVWSVVEKRLSFMPAYRDLVITEQGKPFMLGATATNIISLTENQGVMLHLDTDDGVWTIILWFHRHSGIIAGGEFVLPSLGISFQPLDFTIVVFAANTIVHGTRPLQTTGKIIRWGSSHFLRFKDVNALAQLGAAYGVDELDAKQRDQLEEVDAANSKDGVGAARRVASCMAAERKAAIEAQKAACVRGVVMNPCTGRMPSLLFWQVWRKPPALAVRANAVAGKKRAAADVDFCGA</sequence>
<dbReference type="RefSeq" id="XP_042918951.1">
    <property type="nucleotide sequence ID" value="XM_043069039.1"/>
</dbReference>
<name>A0A2K3D5Z8_CHLRE</name>
<dbReference type="Gramene" id="PNW75955">
    <property type="protein sequence ID" value="PNW75955"/>
    <property type="gene ID" value="CHLRE_12g553400v5"/>
</dbReference>
<evidence type="ECO:0000313" key="1">
    <source>
        <dbReference type="EMBL" id="PNW75955.1"/>
    </source>
</evidence>
<protein>
    <submittedName>
        <fullName evidence="1">Uncharacterized protein</fullName>
    </submittedName>
</protein>
<dbReference type="EMBL" id="CM008973">
    <property type="protein sequence ID" value="PNW75955.1"/>
    <property type="molecule type" value="Genomic_DNA"/>
</dbReference>
<evidence type="ECO:0000313" key="2">
    <source>
        <dbReference type="Proteomes" id="UP000006906"/>
    </source>
</evidence>
<dbReference type="KEGG" id="cre:CHLRE_12g553400v5"/>
<reference evidence="1 2" key="1">
    <citation type="journal article" date="2007" name="Science">
        <title>The Chlamydomonas genome reveals the evolution of key animal and plant functions.</title>
        <authorList>
            <person name="Merchant S.S."/>
            <person name="Prochnik S.E."/>
            <person name="Vallon O."/>
            <person name="Harris E.H."/>
            <person name="Karpowicz S.J."/>
            <person name="Witman G.B."/>
            <person name="Terry A."/>
            <person name="Salamov A."/>
            <person name="Fritz-Laylin L.K."/>
            <person name="Marechal-Drouard L."/>
            <person name="Marshall W.F."/>
            <person name="Qu L.H."/>
            <person name="Nelson D.R."/>
            <person name="Sanderfoot A.A."/>
            <person name="Spalding M.H."/>
            <person name="Kapitonov V.V."/>
            <person name="Ren Q."/>
            <person name="Ferris P."/>
            <person name="Lindquist E."/>
            <person name="Shapiro H."/>
            <person name="Lucas S.M."/>
            <person name="Grimwood J."/>
            <person name="Schmutz J."/>
            <person name="Cardol P."/>
            <person name="Cerutti H."/>
            <person name="Chanfreau G."/>
            <person name="Chen C.L."/>
            <person name="Cognat V."/>
            <person name="Croft M.T."/>
            <person name="Dent R."/>
            <person name="Dutcher S."/>
            <person name="Fernandez E."/>
            <person name="Fukuzawa H."/>
            <person name="Gonzalez-Ballester D."/>
            <person name="Gonzalez-Halphen D."/>
            <person name="Hallmann A."/>
            <person name="Hanikenne M."/>
            <person name="Hippler M."/>
            <person name="Inwood W."/>
            <person name="Jabbari K."/>
            <person name="Kalanon M."/>
            <person name="Kuras R."/>
            <person name="Lefebvre P.A."/>
            <person name="Lemaire S.D."/>
            <person name="Lobanov A.V."/>
            <person name="Lohr M."/>
            <person name="Manuell A."/>
            <person name="Meier I."/>
            <person name="Mets L."/>
            <person name="Mittag M."/>
            <person name="Mittelmeier T."/>
            <person name="Moroney J.V."/>
            <person name="Moseley J."/>
            <person name="Napoli C."/>
            <person name="Nedelcu A.M."/>
            <person name="Niyogi K."/>
            <person name="Novoselov S.V."/>
            <person name="Paulsen I.T."/>
            <person name="Pazour G."/>
            <person name="Purton S."/>
            <person name="Ral J.P."/>
            <person name="Riano-Pachon D.M."/>
            <person name="Riekhof W."/>
            <person name="Rymarquis L."/>
            <person name="Schroda M."/>
            <person name="Stern D."/>
            <person name="Umen J."/>
            <person name="Willows R."/>
            <person name="Wilson N."/>
            <person name="Zimmer S.L."/>
            <person name="Allmer J."/>
            <person name="Balk J."/>
            <person name="Bisova K."/>
            <person name="Chen C.J."/>
            <person name="Elias M."/>
            <person name="Gendler K."/>
            <person name="Hauser C."/>
            <person name="Lamb M.R."/>
            <person name="Ledford H."/>
            <person name="Long J.C."/>
            <person name="Minagawa J."/>
            <person name="Page M.D."/>
            <person name="Pan J."/>
            <person name="Pootakham W."/>
            <person name="Roje S."/>
            <person name="Rose A."/>
            <person name="Stahlberg E."/>
            <person name="Terauchi A.M."/>
            <person name="Yang P."/>
            <person name="Ball S."/>
            <person name="Bowler C."/>
            <person name="Dieckmann C.L."/>
            <person name="Gladyshev V.N."/>
            <person name="Green P."/>
            <person name="Jorgensen R."/>
            <person name="Mayfield S."/>
            <person name="Mueller-Roeber B."/>
            <person name="Rajamani S."/>
            <person name="Sayre R.T."/>
            <person name="Brokstein P."/>
            <person name="Dubchak I."/>
            <person name="Goodstein D."/>
            <person name="Hornick L."/>
            <person name="Huang Y.W."/>
            <person name="Jhaveri J."/>
            <person name="Luo Y."/>
            <person name="Martinez D."/>
            <person name="Ngau W.C."/>
            <person name="Otillar B."/>
            <person name="Poliakov A."/>
            <person name="Porter A."/>
            <person name="Szajkowski L."/>
            <person name="Werner G."/>
            <person name="Zhou K."/>
            <person name="Grigoriev I.V."/>
            <person name="Rokhsar D.S."/>
            <person name="Grossman A.R."/>
        </authorList>
    </citation>
    <scope>NUCLEOTIDE SEQUENCE [LARGE SCALE GENOMIC DNA]</scope>
    <source>
        <strain evidence="2">CC-503</strain>
    </source>
</reference>
<dbReference type="ExpressionAtlas" id="A0A2K3D5Z8">
    <property type="expression patterns" value="baseline and differential"/>
</dbReference>